<protein>
    <recommendedName>
        <fullName evidence="10">C2H2-type domain-containing protein</fullName>
    </recommendedName>
</protein>
<dbReference type="Pfam" id="PF00096">
    <property type="entry name" value="zf-C2H2"/>
    <property type="match status" value="4"/>
</dbReference>
<dbReference type="Proteomes" id="UP000625711">
    <property type="component" value="Unassembled WGS sequence"/>
</dbReference>
<evidence type="ECO:0000313" key="12">
    <source>
        <dbReference type="Proteomes" id="UP000625711"/>
    </source>
</evidence>
<comment type="subcellular location">
    <subcellularLocation>
        <location evidence="1">Nucleus</location>
    </subcellularLocation>
</comment>
<dbReference type="OrthoDB" id="3437960at2759"/>
<keyword evidence="3" id="KW-0677">Repeat</keyword>
<dbReference type="SMART" id="SM00355">
    <property type="entry name" value="ZnF_C2H2"/>
    <property type="match status" value="12"/>
</dbReference>
<dbReference type="Gene3D" id="3.30.160.60">
    <property type="entry name" value="Classic Zinc Finger"/>
    <property type="match status" value="7"/>
</dbReference>
<organism evidence="11 12">
    <name type="scientific">Rhynchophorus ferrugineus</name>
    <name type="common">Red palm weevil</name>
    <name type="synonym">Curculio ferrugineus</name>
    <dbReference type="NCBI Taxonomy" id="354439"/>
    <lineage>
        <taxon>Eukaryota</taxon>
        <taxon>Metazoa</taxon>
        <taxon>Ecdysozoa</taxon>
        <taxon>Arthropoda</taxon>
        <taxon>Hexapoda</taxon>
        <taxon>Insecta</taxon>
        <taxon>Pterygota</taxon>
        <taxon>Neoptera</taxon>
        <taxon>Endopterygota</taxon>
        <taxon>Coleoptera</taxon>
        <taxon>Polyphaga</taxon>
        <taxon>Cucujiformia</taxon>
        <taxon>Curculionidae</taxon>
        <taxon>Dryophthorinae</taxon>
        <taxon>Rhynchophorus</taxon>
    </lineage>
</organism>
<feature type="domain" description="C2H2-type" evidence="10">
    <location>
        <begin position="323"/>
        <end position="350"/>
    </location>
</feature>
<dbReference type="GO" id="GO:0008270">
    <property type="term" value="F:zinc ion binding"/>
    <property type="evidence" value="ECO:0007669"/>
    <property type="project" value="UniProtKB-KW"/>
</dbReference>
<evidence type="ECO:0000256" key="4">
    <source>
        <dbReference type="ARBA" id="ARBA00022771"/>
    </source>
</evidence>
<evidence type="ECO:0000256" key="7">
    <source>
        <dbReference type="ARBA" id="ARBA00023242"/>
    </source>
</evidence>
<dbReference type="GO" id="GO:0005634">
    <property type="term" value="C:nucleus"/>
    <property type="evidence" value="ECO:0007669"/>
    <property type="project" value="UniProtKB-SubCell"/>
</dbReference>
<dbReference type="SUPFAM" id="SSF57667">
    <property type="entry name" value="beta-beta-alpha zinc fingers"/>
    <property type="match status" value="4"/>
</dbReference>
<feature type="domain" description="C2H2-type" evidence="10">
    <location>
        <begin position="351"/>
        <end position="378"/>
    </location>
</feature>
<feature type="domain" description="C2H2-type" evidence="10">
    <location>
        <begin position="295"/>
        <end position="322"/>
    </location>
</feature>
<keyword evidence="12" id="KW-1185">Reference proteome</keyword>
<evidence type="ECO:0000256" key="3">
    <source>
        <dbReference type="ARBA" id="ARBA00022737"/>
    </source>
</evidence>
<reference evidence="11" key="1">
    <citation type="submission" date="2020-08" db="EMBL/GenBank/DDBJ databases">
        <title>Genome sequencing and assembly of the red palm weevil Rhynchophorus ferrugineus.</title>
        <authorList>
            <person name="Dias G.B."/>
            <person name="Bergman C.M."/>
            <person name="Manee M."/>
        </authorList>
    </citation>
    <scope>NUCLEOTIDE SEQUENCE</scope>
    <source>
        <strain evidence="11">AA-2017</strain>
        <tissue evidence="11">Whole larva</tissue>
    </source>
</reference>
<feature type="domain" description="C2H2-type" evidence="10">
    <location>
        <begin position="157"/>
        <end position="184"/>
    </location>
</feature>
<evidence type="ECO:0000256" key="2">
    <source>
        <dbReference type="ARBA" id="ARBA00022723"/>
    </source>
</evidence>
<keyword evidence="7" id="KW-0539">Nucleus</keyword>
<dbReference type="AlphaFoldDB" id="A0A834I6S5"/>
<dbReference type="FunFam" id="3.30.160.60:FF:000902">
    <property type="entry name" value="Zinc finger protein 445"/>
    <property type="match status" value="1"/>
</dbReference>
<evidence type="ECO:0000256" key="1">
    <source>
        <dbReference type="ARBA" id="ARBA00004123"/>
    </source>
</evidence>
<gene>
    <name evidence="11" type="ORF">GWI33_013290</name>
</gene>
<dbReference type="PROSITE" id="PS50157">
    <property type="entry name" value="ZINC_FINGER_C2H2_2"/>
    <property type="match status" value="9"/>
</dbReference>
<dbReference type="PANTHER" id="PTHR24394">
    <property type="entry name" value="ZINC FINGER PROTEIN"/>
    <property type="match status" value="1"/>
</dbReference>
<feature type="compositionally biased region" description="Acidic residues" evidence="9">
    <location>
        <begin position="12"/>
        <end position="25"/>
    </location>
</feature>
<dbReference type="EMBL" id="JAACXV010013137">
    <property type="protein sequence ID" value="KAF7274024.1"/>
    <property type="molecule type" value="Genomic_DNA"/>
</dbReference>
<keyword evidence="4 8" id="KW-0863">Zinc-finger</keyword>
<evidence type="ECO:0000313" key="11">
    <source>
        <dbReference type="EMBL" id="KAF7274024.1"/>
    </source>
</evidence>
<keyword evidence="2" id="KW-0479">Metal-binding</keyword>
<evidence type="ECO:0000259" key="10">
    <source>
        <dbReference type="PROSITE" id="PS50157"/>
    </source>
</evidence>
<name>A0A834I6S5_RHYFE</name>
<evidence type="ECO:0000256" key="9">
    <source>
        <dbReference type="SAM" id="MobiDB-lite"/>
    </source>
</evidence>
<dbReference type="Pfam" id="PF13912">
    <property type="entry name" value="zf-C2H2_6"/>
    <property type="match status" value="4"/>
</dbReference>
<feature type="domain" description="C2H2-type" evidence="10">
    <location>
        <begin position="379"/>
        <end position="406"/>
    </location>
</feature>
<dbReference type="FunFam" id="3.30.160.60:FF:000110">
    <property type="entry name" value="Zinc finger protein-like"/>
    <property type="match status" value="1"/>
</dbReference>
<comment type="caution">
    <text evidence="11">The sequence shown here is derived from an EMBL/GenBank/DDBJ whole genome shotgun (WGS) entry which is preliminary data.</text>
</comment>
<dbReference type="GO" id="GO:0000981">
    <property type="term" value="F:DNA-binding transcription factor activity, RNA polymerase II-specific"/>
    <property type="evidence" value="ECO:0007669"/>
    <property type="project" value="TreeGrafter"/>
</dbReference>
<keyword evidence="6" id="KW-0238">DNA-binding</keyword>
<evidence type="ECO:0000256" key="8">
    <source>
        <dbReference type="PROSITE-ProRule" id="PRU00042"/>
    </source>
</evidence>
<sequence length="540" mass="62322">ICIFRPQNNETGSEEEMLVEGEDDESYSKDLDNSGSENLNPVTTKYIVENGKVRKLAEGEEAQLDEKISIIEVHSCPNCTLQFPNLNHFLKHKCSNAKMSNKRSKKLVKVKEELRYQCTFCQAIYSNLIALNDHMKAHLVHDDTGMVFKKTITMSLHECEVCHTKFPSFKQLRLHSRMHEPVKTKKIDPPVLYNIMGEEDGDVSNNGEREVFQCPVCQKVYDKGYEAVHMKMHQEHEVHICYVCNRKFDTKENLEMHIKAHSGTKKFACSYCKKPFTNYKALENHVVNQCHKRQHECQYCGRRFARPHEKVKHERIHTGEKPHVCQICGKAFRVSYCLTLHMRTHSGTRPYSCSHCGKRFKSHSVYNHHIRTHSDERNYKCPYCPKAFKTAVQLGGHKNCHTKPFSCKECNRPFSSLYAVRAHMETHKRDNNLRFDCFICGASYARSFALKDHMNSVHGGEEGELLDAEQEEAVMDVSDVQHDKETDDNGQMEHAVQYVAVEEHETAVGQADCQIITNEEGNQEYVVVQMDQEGPEDPME</sequence>
<feature type="domain" description="C2H2-type" evidence="10">
    <location>
        <begin position="405"/>
        <end position="432"/>
    </location>
</feature>
<feature type="non-terminal residue" evidence="11">
    <location>
        <position position="1"/>
    </location>
</feature>
<evidence type="ECO:0000256" key="5">
    <source>
        <dbReference type="ARBA" id="ARBA00022833"/>
    </source>
</evidence>
<feature type="domain" description="C2H2-type" evidence="10">
    <location>
        <begin position="435"/>
        <end position="463"/>
    </location>
</feature>
<evidence type="ECO:0000256" key="6">
    <source>
        <dbReference type="ARBA" id="ARBA00023125"/>
    </source>
</evidence>
<dbReference type="PANTHER" id="PTHR24394:SF44">
    <property type="entry name" value="ZINC FINGER PROTEIN 271-LIKE"/>
    <property type="match status" value="1"/>
</dbReference>
<dbReference type="PROSITE" id="PS00028">
    <property type="entry name" value="ZINC_FINGER_C2H2_1"/>
    <property type="match status" value="9"/>
</dbReference>
<dbReference type="GO" id="GO:0003677">
    <property type="term" value="F:DNA binding"/>
    <property type="evidence" value="ECO:0007669"/>
    <property type="project" value="UniProtKB-KW"/>
</dbReference>
<keyword evidence="5" id="KW-0862">Zinc</keyword>
<feature type="domain" description="C2H2-type" evidence="10">
    <location>
        <begin position="239"/>
        <end position="266"/>
    </location>
</feature>
<dbReference type="InterPro" id="IPR013087">
    <property type="entry name" value="Znf_C2H2_type"/>
</dbReference>
<proteinExistence type="predicted"/>
<accession>A0A834I6S5</accession>
<feature type="domain" description="C2H2-type" evidence="10">
    <location>
        <begin position="267"/>
        <end position="296"/>
    </location>
</feature>
<feature type="region of interest" description="Disordered" evidence="9">
    <location>
        <begin position="7"/>
        <end position="35"/>
    </location>
</feature>
<dbReference type="InterPro" id="IPR036236">
    <property type="entry name" value="Znf_C2H2_sf"/>
</dbReference>